<feature type="signal peptide" evidence="1">
    <location>
        <begin position="1"/>
        <end position="17"/>
    </location>
</feature>
<dbReference type="OrthoDB" id="705292at2"/>
<organism evidence="2 3">
    <name type="scientific">Faecalibacter macacae</name>
    <dbReference type="NCBI Taxonomy" id="1859289"/>
    <lineage>
        <taxon>Bacteria</taxon>
        <taxon>Pseudomonadati</taxon>
        <taxon>Bacteroidota</taxon>
        <taxon>Flavobacteriia</taxon>
        <taxon>Flavobacteriales</taxon>
        <taxon>Weeksellaceae</taxon>
        <taxon>Faecalibacter</taxon>
    </lineage>
</organism>
<proteinExistence type="predicted"/>
<evidence type="ECO:0000313" key="2">
    <source>
        <dbReference type="EMBL" id="RLZ12233.1"/>
    </source>
</evidence>
<dbReference type="AlphaFoldDB" id="A0A3L9MGV9"/>
<keyword evidence="1" id="KW-0732">Signal</keyword>
<evidence type="ECO:0000313" key="3">
    <source>
        <dbReference type="Proteomes" id="UP000275348"/>
    </source>
</evidence>
<keyword evidence="3" id="KW-1185">Reference proteome</keyword>
<evidence type="ECO:0000256" key="1">
    <source>
        <dbReference type="SAM" id="SignalP"/>
    </source>
</evidence>
<gene>
    <name evidence="2" type="ORF">EAH69_01555</name>
</gene>
<protein>
    <submittedName>
        <fullName evidence="2">Uncharacterized protein</fullName>
    </submittedName>
</protein>
<name>A0A3L9MGV9_9FLAO</name>
<dbReference type="Proteomes" id="UP000275348">
    <property type="component" value="Unassembled WGS sequence"/>
</dbReference>
<accession>A0A3L9MGV9</accession>
<feature type="chain" id="PRO_5018252843" evidence="1">
    <location>
        <begin position="18"/>
        <end position="169"/>
    </location>
</feature>
<dbReference type="EMBL" id="RDOJ01000002">
    <property type="protein sequence ID" value="RLZ12233.1"/>
    <property type="molecule type" value="Genomic_DNA"/>
</dbReference>
<sequence>MKNFIYIIFFMSSFSNAQMAIGKPEVSGSSTLLDFDDSATNTKGILLPTVTDASTVPTNNGTFIYDILTKQVKMYENDAWINLTSEGNTNSLIINSAAEKPGNTGVIIGSETSPVEGILVLESSNKAMILPKIADPHLNVKSPYPGMMCYDTVSNTLAVFDGSNWNYWK</sequence>
<comment type="caution">
    <text evidence="2">The sequence shown here is derived from an EMBL/GenBank/DDBJ whole genome shotgun (WGS) entry which is preliminary data.</text>
</comment>
<reference evidence="2 3" key="1">
    <citation type="submission" date="2018-10" db="EMBL/GenBank/DDBJ databases">
        <authorList>
            <person name="Chen X."/>
        </authorList>
    </citation>
    <scope>NUCLEOTIDE SEQUENCE [LARGE SCALE GENOMIC DNA]</scope>
    <source>
        <strain evidence="2 3">YIM 102668</strain>
    </source>
</reference>